<organism evidence="1">
    <name type="scientific">Spongospora subterranea</name>
    <dbReference type="NCBI Taxonomy" id="70186"/>
    <lineage>
        <taxon>Eukaryota</taxon>
        <taxon>Sar</taxon>
        <taxon>Rhizaria</taxon>
        <taxon>Endomyxa</taxon>
        <taxon>Phytomyxea</taxon>
        <taxon>Plasmodiophorida</taxon>
        <taxon>Plasmodiophoridae</taxon>
        <taxon>Spongospora</taxon>
    </lineage>
</organism>
<feature type="non-terminal residue" evidence="1">
    <location>
        <position position="1"/>
    </location>
</feature>
<evidence type="ECO:0000313" key="1">
    <source>
        <dbReference type="EMBL" id="CRZ07318.1"/>
    </source>
</evidence>
<sequence length="110" mass="12421">GRIRIPLPRSWVRVQISREFCPDLRNSEAKTWSCIVSTGQSSDRDPSWFVDQLSIDAITPDDTDPLHIKLWRSRLFAADTLIGEAFLRRSAVVKWITSVDEAGKGVPRVG</sequence>
<accession>A0A0H5QZD0</accession>
<dbReference type="EMBL" id="HACM01006876">
    <property type="protein sequence ID" value="CRZ07318.1"/>
    <property type="molecule type" value="Transcribed_RNA"/>
</dbReference>
<proteinExistence type="predicted"/>
<reference evidence="1" key="1">
    <citation type="submission" date="2015-04" db="EMBL/GenBank/DDBJ databases">
        <title>The genome sequence of the plant pathogenic Rhizarian Plasmodiophora brassicae reveals insights in its biotrophic life cycle and the origin of chitin synthesis.</title>
        <authorList>
            <person name="Schwelm A."/>
            <person name="Fogelqvist J."/>
            <person name="Knaust A."/>
            <person name="Julke S."/>
            <person name="Lilja T."/>
            <person name="Dhandapani V."/>
            <person name="Bonilla-Rosso G."/>
            <person name="Karlsson M."/>
            <person name="Shevchenko A."/>
            <person name="Choi S.R."/>
            <person name="Kim H.G."/>
            <person name="Park J.Y."/>
            <person name="Lim Y.P."/>
            <person name="Ludwig-Muller J."/>
            <person name="Dixelius C."/>
        </authorList>
    </citation>
    <scope>NUCLEOTIDE SEQUENCE</scope>
    <source>
        <tissue evidence="1">Potato root galls</tissue>
    </source>
</reference>
<dbReference type="AlphaFoldDB" id="A0A0H5QZD0"/>
<protein>
    <submittedName>
        <fullName evidence="1">Uncharacterized protein</fullName>
    </submittedName>
</protein>
<name>A0A0H5QZD0_9EUKA</name>